<gene>
    <name evidence="1" type="ORF">EG242_09870</name>
</gene>
<evidence type="ECO:0000313" key="2">
    <source>
        <dbReference type="Proteomes" id="UP000268372"/>
    </source>
</evidence>
<dbReference type="AlphaFoldDB" id="A0A3P1AY45"/>
<dbReference type="OrthoDB" id="980044at2"/>
<comment type="caution">
    <text evidence="1">The sequence shown here is derived from an EMBL/GenBank/DDBJ whole genome shotgun (WGS) entry which is preliminary data.</text>
</comment>
<evidence type="ECO:0000313" key="1">
    <source>
        <dbReference type="EMBL" id="RRA93861.1"/>
    </source>
</evidence>
<keyword evidence="1" id="KW-0436">Ligase</keyword>
<dbReference type="Pfam" id="PF13563">
    <property type="entry name" value="2_5_RNA_ligase2"/>
    <property type="match status" value="1"/>
</dbReference>
<dbReference type="InterPro" id="IPR009097">
    <property type="entry name" value="Cyclic_Pdiesterase"/>
</dbReference>
<protein>
    <submittedName>
        <fullName evidence="1">2'-5' RNA ligase family protein</fullName>
    </submittedName>
</protein>
<dbReference type="EMBL" id="RQTJ01000020">
    <property type="protein sequence ID" value="RRA93861.1"/>
    <property type="molecule type" value="Genomic_DNA"/>
</dbReference>
<dbReference type="Gene3D" id="3.90.1140.10">
    <property type="entry name" value="Cyclic phosphodiesterase"/>
    <property type="match status" value="1"/>
</dbReference>
<dbReference type="GO" id="GO:0016874">
    <property type="term" value="F:ligase activity"/>
    <property type="evidence" value="ECO:0007669"/>
    <property type="project" value="UniProtKB-KW"/>
</dbReference>
<organism evidence="1 2">
    <name type="scientific">Paenimyroides viscosum</name>
    <dbReference type="NCBI Taxonomy" id="2488729"/>
    <lineage>
        <taxon>Bacteria</taxon>
        <taxon>Pseudomonadati</taxon>
        <taxon>Bacteroidota</taxon>
        <taxon>Flavobacteriia</taxon>
        <taxon>Flavobacteriales</taxon>
        <taxon>Flavobacteriaceae</taxon>
        <taxon>Paenimyroides</taxon>
    </lineage>
</organism>
<dbReference type="SUPFAM" id="SSF55144">
    <property type="entry name" value="LigT-like"/>
    <property type="match status" value="1"/>
</dbReference>
<sequence length="184" mass="21448">MNKYSVVFMPDVQTITLVKEMKLNLAAKTGSFKSKNALAHFSIFEFFSEVSQEDRFFIQLERIASEIEPFEMHCNSFNQYNNGAFYIKPSEDSTDKMSSIMKQILNEVTTMKKEHQTTTPHLTIGRQLSQKQLQIAQQMFQNIDISFPVTHLSLRKFNLQIKQYEVYKEFPLLGKPKEIQGSLF</sequence>
<reference evidence="1 2" key="1">
    <citation type="submission" date="2018-11" db="EMBL/GenBank/DDBJ databases">
        <title>Flavobacterium sp. nov., YIM 102796 draft genome.</title>
        <authorList>
            <person name="Li G."/>
            <person name="Jiang Y."/>
        </authorList>
    </citation>
    <scope>NUCLEOTIDE SEQUENCE [LARGE SCALE GENOMIC DNA]</scope>
    <source>
        <strain evidence="1 2">YIM 102796</strain>
    </source>
</reference>
<keyword evidence="2" id="KW-1185">Reference proteome</keyword>
<proteinExistence type="predicted"/>
<accession>A0A3P1AY45</accession>
<name>A0A3P1AY45_9FLAO</name>
<dbReference type="Proteomes" id="UP000268372">
    <property type="component" value="Unassembled WGS sequence"/>
</dbReference>
<dbReference type="RefSeq" id="WP_124899715.1">
    <property type="nucleotide sequence ID" value="NZ_RQTJ01000020.1"/>
</dbReference>